<keyword evidence="2" id="KW-0240">DNA-directed RNA polymerase</keyword>
<dbReference type="Gene3D" id="1.10.132.30">
    <property type="match status" value="1"/>
</dbReference>
<dbReference type="EMBL" id="OP616811">
    <property type="protein sequence ID" value="WDA98913.1"/>
    <property type="molecule type" value="Genomic_DNA"/>
</dbReference>
<dbReference type="FunFam" id="1.10.150.390:FF:000002">
    <property type="entry name" value="DNA-directed RNA polymerase subunit beta"/>
    <property type="match status" value="1"/>
</dbReference>
<keyword evidence="3" id="KW-0808">Transferase</keyword>
<evidence type="ECO:0000259" key="10">
    <source>
        <dbReference type="Pfam" id="PF05000"/>
    </source>
</evidence>
<dbReference type="SUPFAM" id="SSF64484">
    <property type="entry name" value="beta and beta-prime subunits of DNA dependent RNA-polymerase"/>
    <property type="match status" value="1"/>
</dbReference>
<evidence type="ECO:0000256" key="4">
    <source>
        <dbReference type="ARBA" id="ARBA00022695"/>
    </source>
</evidence>
<dbReference type="InterPro" id="IPR007081">
    <property type="entry name" value="RNA_pol_Rpb1_5"/>
</dbReference>
<dbReference type="InterPro" id="IPR007066">
    <property type="entry name" value="RNA_pol_Rpb1_3"/>
</dbReference>
<geneLocation type="plastid" evidence="11"/>
<sequence>MKDFNEPMQLDKPTIFLNRVINKNELKSLMAWIFSNFGTTKAAFLADKLKDLGFNFATKAGISLSVEDLRVPPDKNRLLTMTQAEIAQTETKYIRGEITAVERFQKVVDTWNNFSEALKDEVVKYFKQTDPLNPVYMMAFSGARGNISQVRQLVGMRGLMADPQGQIIDLPIVSNFREGLTVTEYLISSYGARKGLVDTSLRTADSGYLTRRLVDVAQDMIVRERDCETHASIVLENMKENNKVIVSLKDRLLGRTLAEDLYDKNNYLLGSKNAIIENNLAENIIKANLEKIKVRSPLTCESNRSVCQNCYGSNLAHGKRIDLGEAIGIIAAQSIGEPGTQLTMRTFHTGGVFTGKFAKSIRAPFDGSVHYSDSLAKVRSIRTRHGEEAFIIEKPMELRIQSFSAYYETIYLNIGMMIFFKEGNCVKKNEIIAETNTTSRLITEKATKDLILDLSGEVYFANVIVEEKIDKRGNITRINQKGGLIWILSGEVYNLPLSVNLKVEDNHYIKENEILADTIIRNENSGIVRLKSKSPESDYQEIEILTDSVTVEDAFVEQNKVSGQYILRTEEDKQFVLKVTPEDKLSDGDIIAELVDSTYKTTTGGIIKYSNLSLEKNSKGYQLEGEGSILWIPEETHEINKDVSLLLVEDGDYVEVGTEIIKDIFSNNSGIIETVQNNDILREVIVKPGYIYKSENSYKCLNLEKDLYYPGEYIVDDIFAEQILYIEYIESITGNYLLFRPVEEYPIPRTNHFITSFPLNYQKNLIDLIAIKKAEFKDGHIVKSAEGINLINTQIILKINPEASQVTANIELIPNEHFDNFFKLQLVVLENLTLKENFNAHKTINKLLVKDKEIVNAKTAIAETSILSNHSGKIILNHNTKDSQYSNKLLIVTNSNIKVFAVNSKKHNLKVGDLVKIGDEIAPKFTMQESGQVIKITEKELYLRVARPYLVSSGALLYVNHGDFVEKGENLALLVYERVKTGDIVQGLPRIEEILEARRPKEPCKIAQFPAKIEVHYEDNYGTTIKLLSESQETLEYFIGFNQKSLVSHGEYVNIGDPLTDGPINPHETLNIFFSYYKIIFPLTKAAKISLQKVQLELVKEIQQVYQSQGVEISDKHVEVIVRQMTSKVLIEEGGDTTLLPGELIEINQIERINETMHLTNGKLASYKPILLGITKASLNTDSFISAASFQETTRVLAEAAIEGKADWLKALKENVIIGRLIPAGTGFNTYNEIDETYKTLQENKSSPHKENKMNSPTLKNLIKHKELDDIIFDDHILQEYETE</sequence>
<evidence type="ECO:0000259" key="9">
    <source>
        <dbReference type="Pfam" id="PF04998"/>
    </source>
</evidence>
<dbReference type="Pfam" id="PF05000">
    <property type="entry name" value="RNA_pol_Rpb1_4"/>
    <property type="match status" value="1"/>
</dbReference>
<name>A0A9Y1MX00_9RHOD</name>
<evidence type="ECO:0000256" key="1">
    <source>
        <dbReference type="ARBA" id="ARBA00012418"/>
    </source>
</evidence>
<dbReference type="InterPro" id="IPR012756">
    <property type="entry name" value="DNA-dir_RpoC2_beta_pp"/>
</dbReference>
<dbReference type="CDD" id="cd02655">
    <property type="entry name" value="RNAP_beta'_C"/>
    <property type="match status" value="1"/>
</dbReference>
<dbReference type="PANTHER" id="PTHR19376">
    <property type="entry name" value="DNA-DIRECTED RNA POLYMERASE"/>
    <property type="match status" value="1"/>
</dbReference>
<keyword evidence="7" id="KW-0804">Transcription</keyword>
<evidence type="ECO:0000256" key="3">
    <source>
        <dbReference type="ARBA" id="ARBA00022679"/>
    </source>
</evidence>
<feature type="domain" description="RNA polymerase Rpb1" evidence="9">
    <location>
        <begin position="179"/>
        <end position="473"/>
    </location>
</feature>
<keyword evidence="4" id="KW-0548">Nucleotidyltransferase</keyword>
<protein>
    <recommendedName>
        <fullName evidence="1">DNA-directed RNA polymerase</fullName>
        <ecNumber evidence="1">2.7.7.6</ecNumber>
    </recommendedName>
</protein>
<organism evidence="11">
    <name type="scientific">Sciadococcus taiwanensis</name>
    <dbReference type="NCBI Taxonomy" id="3028030"/>
    <lineage>
        <taxon>Eukaryota</taxon>
        <taxon>Rhodophyta</taxon>
        <taxon>Bangiophyceae</taxon>
        <taxon>Cavernulicolales</taxon>
        <taxon>Cavernulicolaceae</taxon>
        <taxon>Sciadococcus</taxon>
    </lineage>
</organism>
<evidence type="ECO:0000256" key="2">
    <source>
        <dbReference type="ARBA" id="ARBA00022478"/>
    </source>
</evidence>
<dbReference type="Pfam" id="PF04983">
    <property type="entry name" value="RNA_pol_Rpb1_3"/>
    <property type="match status" value="1"/>
</dbReference>
<dbReference type="GO" id="GO:0000428">
    <property type="term" value="C:DNA-directed RNA polymerase complex"/>
    <property type="evidence" value="ECO:0007669"/>
    <property type="project" value="UniProtKB-KW"/>
</dbReference>
<dbReference type="GO" id="GO:0003899">
    <property type="term" value="F:DNA-directed RNA polymerase activity"/>
    <property type="evidence" value="ECO:0007669"/>
    <property type="project" value="UniProtKB-EC"/>
</dbReference>
<accession>A0A9Y1MX00</accession>
<feature type="domain" description="RNA polymerase Rpb1" evidence="8">
    <location>
        <begin position="18"/>
        <end position="69"/>
    </location>
</feature>
<keyword evidence="5" id="KW-0479">Metal-binding</keyword>
<evidence type="ECO:0000313" key="11">
    <source>
        <dbReference type="EMBL" id="WDA98913.1"/>
    </source>
</evidence>
<gene>
    <name evidence="11" type="primary">rpoC2</name>
    <name evidence="11" type="ORF">SCTW_131</name>
</gene>
<dbReference type="PANTHER" id="PTHR19376:SF68">
    <property type="entry name" value="DNA-DIRECTED RNA POLYMERASE SUBUNIT BETA"/>
    <property type="match status" value="1"/>
</dbReference>
<evidence type="ECO:0000259" key="8">
    <source>
        <dbReference type="Pfam" id="PF04983"/>
    </source>
</evidence>
<feature type="domain" description="RNA polymerase Rpb1" evidence="9">
    <location>
        <begin position="1088"/>
        <end position="1180"/>
    </location>
</feature>
<dbReference type="Gene3D" id="1.10.274.100">
    <property type="entry name" value="RNA polymerase Rpb1, domain 3"/>
    <property type="match status" value="1"/>
</dbReference>
<dbReference type="NCBIfam" id="TIGR02388">
    <property type="entry name" value="rpoC2_cyan"/>
    <property type="match status" value="1"/>
</dbReference>
<evidence type="ECO:0000256" key="6">
    <source>
        <dbReference type="ARBA" id="ARBA00022833"/>
    </source>
</evidence>
<dbReference type="InterPro" id="IPR038120">
    <property type="entry name" value="Rpb1_funnel_sf"/>
</dbReference>
<dbReference type="GO" id="GO:0046872">
    <property type="term" value="F:metal ion binding"/>
    <property type="evidence" value="ECO:0007669"/>
    <property type="project" value="UniProtKB-KW"/>
</dbReference>
<dbReference type="InterPro" id="IPR045867">
    <property type="entry name" value="DNA-dir_RpoC_beta_prime"/>
</dbReference>
<dbReference type="Gene3D" id="2.40.50.100">
    <property type="match status" value="1"/>
</dbReference>
<dbReference type="GO" id="GO:0006351">
    <property type="term" value="P:DNA-templated transcription"/>
    <property type="evidence" value="ECO:0007669"/>
    <property type="project" value="InterPro"/>
</dbReference>
<dbReference type="Pfam" id="PF04998">
    <property type="entry name" value="RNA_pol_Rpb1_5"/>
    <property type="match status" value="2"/>
</dbReference>
<dbReference type="InterPro" id="IPR042102">
    <property type="entry name" value="RNA_pol_Rpb1_3_sf"/>
</dbReference>
<dbReference type="GO" id="GO:0003677">
    <property type="term" value="F:DNA binding"/>
    <property type="evidence" value="ECO:0007669"/>
    <property type="project" value="InterPro"/>
</dbReference>
<keyword evidence="6" id="KW-0862">Zinc</keyword>
<evidence type="ECO:0000256" key="7">
    <source>
        <dbReference type="ARBA" id="ARBA00023163"/>
    </source>
</evidence>
<dbReference type="Gene3D" id="1.10.150.390">
    <property type="match status" value="1"/>
</dbReference>
<dbReference type="Gene3D" id="1.10.1790.20">
    <property type="match status" value="1"/>
</dbReference>
<dbReference type="EC" id="2.7.7.6" evidence="1"/>
<evidence type="ECO:0000256" key="5">
    <source>
        <dbReference type="ARBA" id="ARBA00022723"/>
    </source>
</evidence>
<reference evidence="11" key="1">
    <citation type="journal article" date="2023" name="J. Phycol.">
        <title>Revised classification of the Cyanidiophyceae based on plastid genome data with descriptions of the Cavernulicolales ord. nov. and Galdieriales ord. nov. (Rhodophyta).</title>
        <authorList>
            <person name="Park S.I."/>
            <person name="Cho C.H."/>
            <person name="Ciniglia C."/>
            <person name="Huang T.Y."/>
            <person name="Liu S.L."/>
            <person name="Bustamante D.E."/>
            <person name="Calderon M.S."/>
            <person name="Mansilla A."/>
            <person name="McDermott T."/>
            <person name="Andersen R.A."/>
            <person name="Yoon H.S."/>
        </authorList>
    </citation>
    <scope>NUCLEOTIDE SEQUENCE</scope>
</reference>
<dbReference type="HAMAP" id="MF_01324">
    <property type="entry name" value="RNApol_bact_RpoC2"/>
    <property type="match status" value="1"/>
</dbReference>
<keyword evidence="11" id="KW-0934">Plastid</keyword>
<proteinExistence type="inferred from homology"/>
<dbReference type="InterPro" id="IPR007083">
    <property type="entry name" value="RNA_pol_Rpb1_4"/>
</dbReference>
<feature type="domain" description="RNA polymerase Rpb1" evidence="10">
    <location>
        <begin position="98"/>
        <end position="176"/>
    </location>
</feature>